<keyword evidence="2" id="KW-1185">Reference proteome</keyword>
<reference evidence="1" key="1">
    <citation type="submission" date="2013-11" db="EMBL/GenBank/DDBJ databases">
        <title>Genome sequence of the fusiform rust pathogen reveals effectors for host alternation and coevolution with pine.</title>
        <authorList>
            <consortium name="DOE Joint Genome Institute"/>
            <person name="Smith K."/>
            <person name="Pendleton A."/>
            <person name="Kubisiak T."/>
            <person name="Anderson C."/>
            <person name="Salamov A."/>
            <person name="Aerts A."/>
            <person name="Riley R."/>
            <person name="Clum A."/>
            <person name="Lindquist E."/>
            <person name="Ence D."/>
            <person name="Campbell M."/>
            <person name="Kronenberg Z."/>
            <person name="Feau N."/>
            <person name="Dhillon B."/>
            <person name="Hamelin R."/>
            <person name="Burleigh J."/>
            <person name="Smith J."/>
            <person name="Yandell M."/>
            <person name="Nelson C."/>
            <person name="Grigoriev I."/>
            <person name="Davis J."/>
        </authorList>
    </citation>
    <scope>NUCLEOTIDE SEQUENCE</scope>
    <source>
        <strain evidence="1">G11</strain>
    </source>
</reference>
<comment type="caution">
    <text evidence="1">The sequence shown here is derived from an EMBL/GenBank/DDBJ whole genome shotgun (WGS) entry which is preliminary data.</text>
</comment>
<accession>A0A9P6NV56</accession>
<dbReference type="Proteomes" id="UP000886653">
    <property type="component" value="Unassembled WGS sequence"/>
</dbReference>
<sequence>MGLIKENVVEQGVKDSYDCLGLPFVLVSLQMVDTFFQAVICRFGDKFAPATALKNLQACKMGLSSINK</sequence>
<protein>
    <submittedName>
        <fullName evidence="1">Uncharacterized protein</fullName>
    </submittedName>
</protein>
<dbReference type="AlphaFoldDB" id="A0A9P6NV56"/>
<proteinExistence type="predicted"/>
<organism evidence="1 2">
    <name type="scientific">Cronartium quercuum f. sp. fusiforme G11</name>
    <dbReference type="NCBI Taxonomy" id="708437"/>
    <lineage>
        <taxon>Eukaryota</taxon>
        <taxon>Fungi</taxon>
        <taxon>Dikarya</taxon>
        <taxon>Basidiomycota</taxon>
        <taxon>Pucciniomycotina</taxon>
        <taxon>Pucciniomycetes</taxon>
        <taxon>Pucciniales</taxon>
        <taxon>Coleosporiaceae</taxon>
        <taxon>Cronartium</taxon>
    </lineage>
</organism>
<gene>
    <name evidence="1" type="ORF">CROQUDRAFT_668286</name>
</gene>
<name>A0A9P6NV56_9BASI</name>
<evidence type="ECO:0000313" key="1">
    <source>
        <dbReference type="EMBL" id="KAG0150962.1"/>
    </source>
</evidence>
<evidence type="ECO:0000313" key="2">
    <source>
        <dbReference type="Proteomes" id="UP000886653"/>
    </source>
</evidence>
<dbReference type="EMBL" id="MU167216">
    <property type="protein sequence ID" value="KAG0150962.1"/>
    <property type="molecule type" value="Genomic_DNA"/>
</dbReference>